<dbReference type="KEGG" id="age:AA314_08627"/>
<dbReference type="GO" id="GO:0006400">
    <property type="term" value="P:tRNA modification"/>
    <property type="evidence" value="ECO:0007669"/>
    <property type="project" value="InterPro"/>
</dbReference>
<evidence type="ECO:0000256" key="5">
    <source>
        <dbReference type="ARBA" id="ARBA00022694"/>
    </source>
</evidence>
<dbReference type="RefSeq" id="WP_047860138.1">
    <property type="nucleotide sequence ID" value="NZ_CP011509.1"/>
</dbReference>
<keyword evidence="7" id="KW-0479">Metal-binding</keyword>
<evidence type="ECO:0000313" key="15">
    <source>
        <dbReference type="Proteomes" id="UP000035579"/>
    </source>
</evidence>
<evidence type="ECO:0000259" key="11">
    <source>
        <dbReference type="Pfam" id="PF04446"/>
    </source>
</evidence>
<feature type="domain" description="tRNAHis guanylyltransferase catalytic" evidence="11">
    <location>
        <begin position="9"/>
        <end position="113"/>
    </location>
</feature>
<keyword evidence="9" id="KW-0460">Magnesium</keyword>
<proteinExistence type="inferred from homology"/>
<dbReference type="Pfam" id="PF14413">
    <property type="entry name" value="Thg1C"/>
    <property type="match status" value="1"/>
</dbReference>
<dbReference type="Proteomes" id="UP000256345">
    <property type="component" value="Unassembled WGS sequence"/>
</dbReference>
<dbReference type="GO" id="GO:0008193">
    <property type="term" value="F:tRNA guanylyltransferase activity"/>
    <property type="evidence" value="ECO:0007669"/>
    <property type="project" value="UniProtKB-EC"/>
</dbReference>
<evidence type="ECO:0000256" key="8">
    <source>
        <dbReference type="ARBA" id="ARBA00022741"/>
    </source>
</evidence>
<evidence type="ECO:0000256" key="2">
    <source>
        <dbReference type="ARBA" id="ARBA00010113"/>
    </source>
</evidence>
<accession>A0AAC8QGH9</accession>
<reference evidence="13 15" key="1">
    <citation type="submission" date="2015-05" db="EMBL/GenBank/DDBJ databases">
        <title>Genome assembly of Archangium gephyra DSM 2261.</title>
        <authorList>
            <person name="Sharma G."/>
            <person name="Subramanian S."/>
        </authorList>
    </citation>
    <scope>NUCLEOTIDE SEQUENCE [LARGE SCALE GENOMIC DNA]</scope>
    <source>
        <strain evidence="13 15">DSM 2261</strain>
    </source>
</reference>
<keyword evidence="4" id="KW-0808">Transferase</keyword>
<dbReference type="InterPro" id="IPR007537">
    <property type="entry name" value="tRNAHis_GuaTrfase_Thg1"/>
</dbReference>
<dbReference type="InterPro" id="IPR024956">
    <property type="entry name" value="tRNAHis_GuaTrfase_cat"/>
</dbReference>
<evidence type="ECO:0000256" key="6">
    <source>
        <dbReference type="ARBA" id="ARBA00022695"/>
    </source>
</evidence>
<dbReference type="Pfam" id="PF04446">
    <property type="entry name" value="Thg1"/>
    <property type="match status" value="1"/>
</dbReference>
<keyword evidence="8" id="KW-0547">Nucleotide-binding</keyword>
<evidence type="ECO:0000313" key="16">
    <source>
        <dbReference type="Proteomes" id="UP000256345"/>
    </source>
</evidence>
<keyword evidence="6" id="KW-0548">Nucleotidyltransferase</keyword>
<sequence length="255" mass="29478">MSPNDFEARMREGEFFHSLRLLSGAWCVLRVDGRGFSRFTEARYEKPFDATLHQQMVRTASALLEELQGVYAYTESDEISVLFRPDWSLFDREVEKLVSISAGVASATFTHVAGVPAVFDSRVWMGVNESAVVDYFRWRQADATRCALHGWCYWTLRKEGQSVAQASRELHGKSVGFKNELLFQRGINFNELPLWQRRGSGIHWEQYEKEGEDPRSGRKVSTLRRRLRVDESLPMKEEYDAYVRERMKSPASFAS</sequence>
<evidence type="ECO:0000313" key="13">
    <source>
        <dbReference type="EMBL" id="AKJ07001.1"/>
    </source>
</evidence>
<dbReference type="GO" id="GO:0000287">
    <property type="term" value="F:magnesium ion binding"/>
    <property type="evidence" value="ECO:0007669"/>
    <property type="project" value="InterPro"/>
</dbReference>
<evidence type="ECO:0000256" key="1">
    <source>
        <dbReference type="ARBA" id="ARBA00001946"/>
    </source>
</evidence>
<evidence type="ECO:0000256" key="10">
    <source>
        <dbReference type="ARBA" id="ARBA00023134"/>
    </source>
</evidence>
<organism evidence="13 15">
    <name type="scientific">Archangium gephyra</name>
    <dbReference type="NCBI Taxonomy" id="48"/>
    <lineage>
        <taxon>Bacteria</taxon>
        <taxon>Pseudomonadati</taxon>
        <taxon>Myxococcota</taxon>
        <taxon>Myxococcia</taxon>
        <taxon>Myxococcales</taxon>
        <taxon>Cystobacterineae</taxon>
        <taxon>Archangiaceae</taxon>
        <taxon>Archangium</taxon>
    </lineage>
</organism>
<dbReference type="Gene3D" id="3.30.70.3000">
    <property type="match status" value="1"/>
</dbReference>
<dbReference type="AlphaFoldDB" id="A0AAC8QGH9"/>
<comment type="similarity">
    <text evidence="2">Belongs to the tRNA(His) guanylyltransferase family.</text>
</comment>
<keyword evidence="16" id="KW-1185">Reference proteome</keyword>
<evidence type="ECO:0000313" key="14">
    <source>
        <dbReference type="EMBL" id="REG31712.1"/>
    </source>
</evidence>
<dbReference type="InterPro" id="IPR025845">
    <property type="entry name" value="Thg1_C_dom"/>
</dbReference>
<dbReference type="GO" id="GO:0005525">
    <property type="term" value="F:GTP binding"/>
    <property type="evidence" value="ECO:0007669"/>
    <property type="project" value="UniProtKB-KW"/>
</dbReference>
<dbReference type="EMBL" id="QUMU01000005">
    <property type="protein sequence ID" value="REG31712.1"/>
    <property type="molecule type" value="Genomic_DNA"/>
</dbReference>
<gene>
    <name evidence="13" type="ORF">AA314_08627</name>
    <name evidence="14" type="ORF">ATI61_10536</name>
</gene>
<keyword evidence="10" id="KW-0342">GTP-binding</keyword>
<reference evidence="14 16" key="2">
    <citation type="submission" date="2018-08" db="EMBL/GenBank/DDBJ databases">
        <title>Genomic Encyclopedia of Archaeal and Bacterial Type Strains, Phase II (KMG-II): from individual species to whole genera.</title>
        <authorList>
            <person name="Goeker M."/>
        </authorList>
    </citation>
    <scope>NUCLEOTIDE SEQUENCE [LARGE SCALE GENOMIC DNA]</scope>
    <source>
        <strain evidence="14 16">DSM 2261</strain>
    </source>
</reference>
<dbReference type="EC" id="2.7.7.79" evidence="3"/>
<dbReference type="PANTHER" id="PTHR12729:SF6">
    <property type="entry name" value="TRNA(HIS) GUANYLYLTRANSFERASE-RELATED"/>
    <property type="match status" value="1"/>
</dbReference>
<protein>
    <recommendedName>
        <fullName evidence="3">tRNA(His) guanylyltransferase</fullName>
        <ecNumber evidence="3">2.7.7.79</ecNumber>
    </recommendedName>
</protein>
<evidence type="ECO:0000256" key="4">
    <source>
        <dbReference type="ARBA" id="ARBA00022679"/>
    </source>
</evidence>
<evidence type="ECO:0000256" key="3">
    <source>
        <dbReference type="ARBA" id="ARBA00012511"/>
    </source>
</evidence>
<dbReference type="InterPro" id="IPR038469">
    <property type="entry name" value="tRNAHis_GuaTrfase_Thg1_sf"/>
</dbReference>
<dbReference type="Proteomes" id="UP000035579">
    <property type="component" value="Chromosome"/>
</dbReference>
<dbReference type="EMBL" id="CP011509">
    <property type="protein sequence ID" value="AKJ07001.1"/>
    <property type="molecule type" value="Genomic_DNA"/>
</dbReference>
<dbReference type="PANTHER" id="PTHR12729">
    <property type="entry name" value="TRNA(HIS) GUANYLYLTRANSFERASE-RELATED"/>
    <property type="match status" value="1"/>
</dbReference>
<evidence type="ECO:0000256" key="9">
    <source>
        <dbReference type="ARBA" id="ARBA00022842"/>
    </source>
</evidence>
<comment type="cofactor">
    <cofactor evidence="1">
        <name>Mg(2+)</name>
        <dbReference type="ChEBI" id="CHEBI:18420"/>
    </cofactor>
</comment>
<keyword evidence="5" id="KW-0819">tRNA processing</keyword>
<evidence type="ECO:0000259" key="12">
    <source>
        <dbReference type="Pfam" id="PF14413"/>
    </source>
</evidence>
<evidence type="ECO:0000256" key="7">
    <source>
        <dbReference type="ARBA" id="ARBA00022723"/>
    </source>
</evidence>
<feature type="domain" description="Thg1 C-terminal" evidence="12">
    <location>
        <begin position="131"/>
        <end position="218"/>
    </location>
</feature>
<name>A0AAC8QGH9_9BACT</name>